<feature type="transmembrane region" description="Helical" evidence="2">
    <location>
        <begin position="27"/>
        <end position="46"/>
    </location>
</feature>
<dbReference type="AlphaFoldDB" id="A0A427A4I3"/>
<reference evidence="3 4" key="1">
    <citation type="journal article" date="2014" name="Agronomy (Basel)">
        <title>A Draft Genome Sequence for Ensete ventricosum, the Drought-Tolerant Tree Against Hunger.</title>
        <authorList>
            <person name="Harrison J."/>
            <person name="Moore K.A."/>
            <person name="Paszkiewicz K."/>
            <person name="Jones T."/>
            <person name="Grant M."/>
            <person name="Ambacheew D."/>
            <person name="Muzemil S."/>
            <person name="Studholme D.J."/>
        </authorList>
    </citation>
    <scope>NUCLEOTIDE SEQUENCE [LARGE SCALE GENOMIC DNA]</scope>
</reference>
<organism evidence="3 4">
    <name type="scientific">Ensete ventricosum</name>
    <name type="common">Abyssinian banana</name>
    <name type="synonym">Musa ensete</name>
    <dbReference type="NCBI Taxonomy" id="4639"/>
    <lineage>
        <taxon>Eukaryota</taxon>
        <taxon>Viridiplantae</taxon>
        <taxon>Streptophyta</taxon>
        <taxon>Embryophyta</taxon>
        <taxon>Tracheophyta</taxon>
        <taxon>Spermatophyta</taxon>
        <taxon>Magnoliopsida</taxon>
        <taxon>Liliopsida</taxon>
        <taxon>Zingiberales</taxon>
        <taxon>Musaceae</taxon>
        <taxon>Ensete</taxon>
    </lineage>
</organism>
<gene>
    <name evidence="3" type="ORF">B296_00002827</name>
</gene>
<feature type="compositionally biased region" description="Basic and acidic residues" evidence="1">
    <location>
        <begin position="12"/>
        <end position="24"/>
    </location>
</feature>
<keyword evidence="2" id="KW-0812">Transmembrane</keyword>
<keyword evidence="2" id="KW-0472">Membrane</keyword>
<keyword evidence="2" id="KW-1133">Transmembrane helix</keyword>
<dbReference type="Proteomes" id="UP000287651">
    <property type="component" value="Unassembled WGS sequence"/>
</dbReference>
<feature type="region of interest" description="Disordered" evidence="1">
    <location>
        <begin position="1"/>
        <end position="24"/>
    </location>
</feature>
<name>A0A427A4I3_ENSVE</name>
<evidence type="ECO:0000313" key="4">
    <source>
        <dbReference type="Proteomes" id="UP000287651"/>
    </source>
</evidence>
<accession>A0A427A4I3</accession>
<proteinExistence type="predicted"/>
<feature type="compositionally biased region" description="Basic residues" evidence="1">
    <location>
        <begin position="1"/>
        <end position="11"/>
    </location>
</feature>
<evidence type="ECO:0000313" key="3">
    <source>
        <dbReference type="EMBL" id="RRT71159.1"/>
    </source>
</evidence>
<sequence length="78" mass="8473">MTGARKRTMERKKKDVPGTVGERDRRASVPTAIVVVVVVIVVAAAAEEETARCQRSAWLCDCNSESRVEDEKVVGIAS</sequence>
<evidence type="ECO:0000256" key="1">
    <source>
        <dbReference type="SAM" id="MobiDB-lite"/>
    </source>
</evidence>
<protein>
    <submittedName>
        <fullName evidence="3">Uncharacterized protein</fullName>
    </submittedName>
</protein>
<evidence type="ECO:0000256" key="2">
    <source>
        <dbReference type="SAM" id="Phobius"/>
    </source>
</evidence>
<dbReference type="EMBL" id="AMZH03003788">
    <property type="protein sequence ID" value="RRT71159.1"/>
    <property type="molecule type" value="Genomic_DNA"/>
</dbReference>
<comment type="caution">
    <text evidence="3">The sequence shown here is derived from an EMBL/GenBank/DDBJ whole genome shotgun (WGS) entry which is preliminary data.</text>
</comment>